<dbReference type="PRINTS" id="PR00368">
    <property type="entry name" value="FADPNR"/>
</dbReference>
<keyword evidence="1" id="KW-0285">Flavoprotein</keyword>
<evidence type="ECO:0000256" key="2">
    <source>
        <dbReference type="ARBA" id="ARBA00022827"/>
    </source>
</evidence>
<dbReference type="InterPro" id="IPR023753">
    <property type="entry name" value="FAD/NAD-binding_dom"/>
</dbReference>
<dbReference type="PANTHER" id="PTHR48105">
    <property type="entry name" value="THIOREDOXIN REDUCTASE 1-RELATED-RELATED"/>
    <property type="match status" value="1"/>
</dbReference>
<evidence type="ECO:0000313" key="7">
    <source>
        <dbReference type="EMBL" id="VAW37992.1"/>
    </source>
</evidence>
<accession>A0A3B0VGA4</accession>
<evidence type="ECO:0000256" key="5">
    <source>
        <dbReference type="ARBA" id="ARBA00023284"/>
    </source>
</evidence>
<dbReference type="GO" id="GO:0019430">
    <property type="term" value="P:removal of superoxide radicals"/>
    <property type="evidence" value="ECO:0007669"/>
    <property type="project" value="InterPro"/>
</dbReference>
<keyword evidence="2" id="KW-0274">FAD</keyword>
<dbReference type="InterPro" id="IPR050097">
    <property type="entry name" value="Ferredoxin-NADP_redctase_2"/>
</dbReference>
<dbReference type="GO" id="GO:0005737">
    <property type="term" value="C:cytoplasm"/>
    <property type="evidence" value="ECO:0007669"/>
    <property type="project" value="InterPro"/>
</dbReference>
<protein>
    <submittedName>
        <fullName evidence="7">Thioredoxin reductase</fullName>
        <ecNumber evidence="7">1.8.1.9</ecNumber>
    </submittedName>
</protein>
<sequence>MNEADYQLIIVGGGPAGLTAGLYGARGRLKAVLIEKGAAGGQVLLTDRVENYPGFVDGVSGFDLVDKMVAHAASFQLEMRFANVTALDLRDEIKTVYLENGEHLTTRAIILCTGGSPGRLEVPGEKELAGKGVSYCATCDGPFYRNQEIAVVGGGDTAIQEALFLTKFASKVTVIHRRDELRATRVLQEKAFASDKIKFIFNARVTAIEGDDNGVSRLQLTHGDGGNSTLAVSGIFIFIGIIPNSGFLPPDTLKTDAYGFIVTDTEMQSSLPGVYAAGDIRSKNSRQIVNAAGDGATAALSAEHYLASRT</sequence>
<dbReference type="Gene3D" id="3.50.50.60">
    <property type="entry name" value="FAD/NAD(P)-binding domain"/>
    <property type="match status" value="2"/>
</dbReference>
<dbReference type="GO" id="GO:0004791">
    <property type="term" value="F:thioredoxin-disulfide reductase (NADPH) activity"/>
    <property type="evidence" value="ECO:0007669"/>
    <property type="project" value="UniProtKB-EC"/>
</dbReference>
<dbReference type="InterPro" id="IPR036188">
    <property type="entry name" value="FAD/NAD-bd_sf"/>
</dbReference>
<dbReference type="SUPFAM" id="SSF51905">
    <property type="entry name" value="FAD/NAD(P)-binding domain"/>
    <property type="match status" value="1"/>
</dbReference>
<evidence type="ECO:0000256" key="4">
    <source>
        <dbReference type="ARBA" id="ARBA00023157"/>
    </source>
</evidence>
<name>A0A3B0VGA4_9ZZZZ</name>
<dbReference type="Pfam" id="PF07992">
    <property type="entry name" value="Pyr_redox_2"/>
    <property type="match status" value="1"/>
</dbReference>
<keyword evidence="3 7" id="KW-0560">Oxidoreductase</keyword>
<dbReference type="AlphaFoldDB" id="A0A3B0VGA4"/>
<dbReference type="EMBL" id="UOEY01000054">
    <property type="protein sequence ID" value="VAW37992.1"/>
    <property type="molecule type" value="Genomic_DNA"/>
</dbReference>
<gene>
    <name evidence="7" type="ORF">MNBD_DELTA04-162</name>
</gene>
<reference evidence="7" key="1">
    <citation type="submission" date="2018-06" db="EMBL/GenBank/DDBJ databases">
        <authorList>
            <person name="Zhirakovskaya E."/>
        </authorList>
    </citation>
    <scope>NUCLEOTIDE SEQUENCE</scope>
</reference>
<proteinExistence type="predicted"/>
<keyword evidence="5" id="KW-0676">Redox-active center</keyword>
<dbReference type="PRINTS" id="PR00469">
    <property type="entry name" value="PNDRDTASEII"/>
</dbReference>
<feature type="domain" description="FAD/NAD(P)-binding" evidence="6">
    <location>
        <begin position="6"/>
        <end position="295"/>
    </location>
</feature>
<evidence type="ECO:0000256" key="3">
    <source>
        <dbReference type="ARBA" id="ARBA00023002"/>
    </source>
</evidence>
<evidence type="ECO:0000259" key="6">
    <source>
        <dbReference type="Pfam" id="PF07992"/>
    </source>
</evidence>
<dbReference type="InterPro" id="IPR008255">
    <property type="entry name" value="Pyr_nucl-diS_OxRdtase_2_AS"/>
</dbReference>
<evidence type="ECO:0000256" key="1">
    <source>
        <dbReference type="ARBA" id="ARBA00022630"/>
    </source>
</evidence>
<dbReference type="EC" id="1.8.1.9" evidence="7"/>
<dbReference type="PROSITE" id="PS00573">
    <property type="entry name" value="PYRIDINE_REDOX_2"/>
    <property type="match status" value="1"/>
</dbReference>
<dbReference type="NCBIfam" id="TIGR01292">
    <property type="entry name" value="TRX_reduct"/>
    <property type="match status" value="1"/>
</dbReference>
<dbReference type="InterPro" id="IPR005982">
    <property type="entry name" value="Thioredox_Rdtase"/>
</dbReference>
<organism evidence="7">
    <name type="scientific">hydrothermal vent metagenome</name>
    <dbReference type="NCBI Taxonomy" id="652676"/>
    <lineage>
        <taxon>unclassified sequences</taxon>
        <taxon>metagenomes</taxon>
        <taxon>ecological metagenomes</taxon>
    </lineage>
</organism>
<keyword evidence="4" id="KW-1015">Disulfide bond</keyword>